<evidence type="ECO:0000256" key="5">
    <source>
        <dbReference type="ARBA" id="ARBA00033118"/>
    </source>
</evidence>
<dbReference type="SMART" id="SM00512">
    <property type="entry name" value="Skp1"/>
    <property type="match status" value="1"/>
</dbReference>
<evidence type="ECO:0000256" key="3">
    <source>
        <dbReference type="ARBA" id="ARBA00014544"/>
    </source>
</evidence>
<dbReference type="InterPro" id="IPR016897">
    <property type="entry name" value="SKP1"/>
</dbReference>
<proteinExistence type="inferred from homology"/>
<sequence length="656" mass="74484">MVVKVPVKSSDGETFELEYDVIKQSGTLHTMLTDLGVDFSSDEELSIDPIELQNLNGNIIKRIIQWCNFHKEDPPSHDDGDQHEKRTDDIPSWDIEFLKVDQGTLFELILAANYLDIKGLLDVTCKTVANMIKGKSPDEIRRTFNIRNDFTAEEEEQIKKENACFGVEEAKIDSYPSNSFTLLHSTSFKLDPMIEDMVFENGENCNIKSEDLKEECVKEELLDDSSDNNENREKSNSPRKLSRPELETLGFQLIRKVKSEPCLYDSNNPYYGNKPACTAYRLEIWKRFAVELNFPGGGPGLQIQWKRLRDRYVKLRKKRKLKKNCYPQENNTIGSISSAKLFEEMKWIDPYLVDSDSNSTRQVPAKRRNQPSKSLREIRTVDKNGNPVFVKNGQASRITAKTLKDLTAHHFASNVITDNPSLMDSISSKLTSIKHEESEPSSSFLLETDKNNVLVTETDNYDLFSTKSSALLTPDPHNSTKKRKVDTYLEEPDHSDSISQPDFSLNDSHFQNQSSSRPEPGDIDATSHISQSYLSSNPNDISNFDLDTINIDTRKSRPTTAFVLPGTFLDGEVISQEDAMFTGEIVGYLGSASDIEKARFKLNVQKILYNVRISKLSTYTNDEVVDIRTHASSSPHAFRPPPRRRTGTYPLVPHPK</sequence>
<dbReference type="InterPro" id="IPR001232">
    <property type="entry name" value="SKP1-like"/>
</dbReference>
<keyword evidence="4" id="KW-0833">Ubl conjugation pathway</keyword>
<evidence type="ECO:0000313" key="11">
    <source>
        <dbReference type="WBParaSite" id="SRAE_1000232500.1"/>
    </source>
</evidence>
<dbReference type="Pfam" id="PF03931">
    <property type="entry name" value="Skp1_POZ"/>
    <property type="match status" value="1"/>
</dbReference>
<dbReference type="Pfam" id="PF01466">
    <property type="entry name" value="Skp1"/>
    <property type="match status" value="1"/>
</dbReference>
<reference evidence="9" key="2">
    <citation type="submission" date="2014-09" db="EMBL/GenBank/DDBJ databases">
        <authorList>
            <person name="Aslett A.Martin."/>
        </authorList>
    </citation>
    <scope>NUCLEOTIDE SEQUENCE</scope>
    <source>
        <strain evidence="9">ED321 Heterogonic</strain>
    </source>
</reference>
<reference evidence="11" key="3">
    <citation type="submission" date="2020-12" db="UniProtKB">
        <authorList>
            <consortium name="WormBaseParasite"/>
        </authorList>
    </citation>
    <scope>IDENTIFICATION</scope>
</reference>
<dbReference type="CDD" id="cd18322">
    <property type="entry name" value="BTB_POZ_SKP1"/>
    <property type="match status" value="1"/>
</dbReference>
<comment type="similarity">
    <text evidence="2">Belongs to the SKP1 family.</text>
</comment>
<dbReference type="WBParaSite" id="SRAE_1000232500.1">
    <property type="protein sequence ID" value="SRAE_1000232500.1"/>
    <property type="gene ID" value="WBGene00258939"/>
</dbReference>
<evidence type="ECO:0000313" key="10">
    <source>
        <dbReference type="Proteomes" id="UP000035682"/>
    </source>
</evidence>
<dbReference type="eggNOG" id="ENOG502S8TP">
    <property type="taxonomic scope" value="Eukaryota"/>
</dbReference>
<dbReference type="WormBase" id="SRAE_1000232500">
    <property type="protein sequence ID" value="SRP05324"/>
    <property type="gene ID" value="WBGene00258939"/>
</dbReference>
<evidence type="ECO:0000313" key="12">
    <source>
        <dbReference type="WormBase" id="SRAE_1000232500"/>
    </source>
</evidence>
<evidence type="ECO:0000313" key="9">
    <source>
        <dbReference type="EMBL" id="CEF64069.1"/>
    </source>
</evidence>
<dbReference type="GeneID" id="36376434"/>
<dbReference type="AlphaFoldDB" id="A0A090MWQ0"/>
<dbReference type="RefSeq" id="XP_024503270.1">
    <property type="nucleotide sequence ID" value="XM_024649388.1"/>
</dbReference>
<accession>A0A090MWQ0</accession>
<feature type="region of interest" description="Disordered" evidence="7">
    <location>
        <begin position="488"/>
        <end position="526"/>
    </location>
</feature>
<dbReference type="Pfam" id="PF10545">
    <property type="entry name" value="MADF_DNA_bdg"/>
    <property type="match status" value="1"/>
</dbReference>
<dbReference type="GO" id="GO:0006511">
    <property type="term" value="P:ubiquitin-dependent protein catabolic process"/>
    <property type="evidence" value="ECO:0007669"/>
    <property type="project" value="InterPro"/>
</dbReference>
<dbReference type="OrthoDB" id="5786141at2759"/>
<evidence type="ECO:0000256" key="7">
    <source>
        <dbReference type="SAM" id="MobiDB-lite"/>
    </source>
</evidence>
<dbReference type="CTD" id="36376434"/>
<dbReference type="SUPFAM" id="SSF54695">
    <property type="entry name" value="POZ domain"/>
    <property type="match status" value="1"/>
</dbReference>
<dbReference type="InterPro" id="IPR016073">
    <property type="entry name" value="Skp1_comp_POZ"/>
</dbReference>
<reference evidence="10" key="1">
    <citation type="submission" date="2014-09" db="EMBL/GenBank/DDBJ databases">
        <authorList>
            <person name="Martin A.A."/>
        </authorList>
    </citation>
    <scope>NUCLEOTIDE SEQUENCE</scope>
    <source>
        <strain evidence="10">ED321</strain>
    </source>
</reference>
<dbReference type="Proteomes" id="UP000035682">
    <property type="component" value="Unplaced"/>
</dbReference>
<feature type="region of interest" description="Disordered" evidence="7">
    <location>
        <begin position="219"/>
        <end position="241"/>
    </location>
</feature>
<gene>
    <name evidence="9 11 12" type="ORF">SRAE_1000232500</name>
</gene>
<dbReference type="EMBL" id="LN609528">
    <property type="protein sequence ID" value="CEF64069.1"/>
    <property type="molecule type" value="Genomic_DNA"/>
</dbReference>
<comment type="pathway">
    <text evidence="1">Protein modification; protein ubiquitination.</text>
</comment>
<dbReference type="SUPFAM" id="SSF81382">
    <property type="entry name" value="Skp1 dimerisation domain-like"/>
    <property type="match status" value="1"/>
</dbReference>
<protein>
    <recommendedName>
        <fullName evidence="3">S-phase kinase-associated protein 1</fullName>
    </recommendedName>
    <alternativeName>
        <fullName evidence="6">Cyclin-A/CDK2-associated protein p19</fullName>
    </alternativeName>
    <alternativeName>
        <fullName evidence="5">p19skp1</fullName>
    </alternativeName>
</protein>
<evidence type="ECO:0000256" key="2">
    <source>
        <dbReference type="ARBA" id="ARBA00009993"/>
    </source>
</evidence>
<dbReference type="STRING" id="34506.A0A090MWQ0"/>
<dbReference type="PANTHER" id="PTHR11165">
    <property type="entry name" value="SKP1"/>
    <property type="match status" value="1"/>
</dbReference>
<feature type="domain" description="MADF" evidence="8">
    <location>
        <begin position="252"/>
        <end position="353"/>
    </location>
</feature>
<dbReference type="InterPro" id="IPR011333">
    <property type="entry name" value="SKP1/BTB/POZ_sf"/>
</dbReference>
<feature type="compositionally biased region" description="Basic and acidic residues" evidence="7">
    <location>
        <begin position="229"/>
        <end position="241"/>
    </location>
</feature>
<dbReference type="InterPro" id="IPR036296">
    <property type="entry name" value="SKP1-like_dim_sf"/>
</dbReference>
<dbReference type="FunFam" id="3.30.710.10:FF:000270">
    <property type="entry name" value="S-phase kinase-associated protein 1"/>
    <property type="match status" value="1"/>
</dbReference>
<name>A0A090MWQ0_STRRB</name>
<keyword evidence="10" id="KW-1185">Reference proteome</keyword>
<evidence type="ECO:0000259" key="8">
    <source>
        <dbReference type="PROSITE" id="PS51029"/>
    </source>
</evidence>
<organism evidence="9">
    <name type="scientific">Strongyloides ratti</name>
    <name type="common">Parasitic roundworm</name>
    <dbReference type="NCBI Taxonomy" id="34506"/>
    <lineage>
        <taxon>Eukaryota</taxon>
        <taxon>Metazoa</taxon>
        <taxon>Ecdysozoa</taxon>
        <taxon>Nematoda</taxon>
        <taxon>Chromadorea</taxon>
        <taxon>Rhabditida</taxon>
        <taxon>Tylenchina</taxon>
        <taxon>Panagrolaimomorpha</taxon>
        <taxon>Strongyloidoidea</taxon>
        <taxon>Strongyloididae</taxon>
        <taxon>Strongyloides</taxon>
    </lineage>
</organism>
<dbReference type="Gene3D" id="3.30.710.10">
    <property type="entry name" value="Potassium Channel Kv1.1, Chain A"/>
    <property type="match status" value="1"/>
</dbReference>
<evidence type="ECO:0000256" key="4">
    <source>
        <dbReference type="ARBA" id="ARBA00022786"/>
    </source>
</evidence>
<evidence type="ECO:0000256" key="1">
    <source>
        <dbReference type="ARBA" id="ARBA00004906"/>
    </source>
</evidence>
<dbReference type="SMART" id="SM00595">
    <property type="entry name" value="MADF"/>
    <property type="match status" value="1"/>
</dbReference>
<evidence type="ECO:0000256" key="6">
    <source>
        <dbReference type="ARBA" id="ARBA00033452"/>
    </source>
</evidence>
<dbReference type="InterPro" id="IPR006578">
    <property type="entry name" value="MADF-dom"/>
</dbReference>
<feature type="compositionally biased region" description="Polar residues" evidence="7">
    <location>
        <begin position="497"/>
        <end position="517"/>
    </location>
</feature>
<dbReference type="PROSITE" id="PS51029">
    <property type="entry name" value="MADF"/>
    <property type="match status" value="1"/>
</dbReference>
<dbReference type="InterPro" id="IPR016072">
    <property type="entry name" value="Skp1_comp_dimer"/>
</dbReference>
<feature type="region of interest" description="Disordered" evidence="7">
    <location>
        <begin position="631"/>
        <end position="656"/>
    </location>
</feature>